<evidence type="ECO:0000256" key="7">
    <source>
        <dbReference type="ARBA" id="ARBA00046388"/>
    </source>
</evidence>
<sequence length="293" mass="33765">KRQEHRANHNKLHRAEHKKLPNNPQQAAARFVSLKRTSKKKTEAVKMMNWLHASRNPVLVHRIGKCSSSARKALYKCKYKAPETKIERKKREKARATVSKTVGGDKNGGTRVVKLRKMPRYYPTEYVPRKLLSHGKKPFSQHKRNLRSSIAPVTVLILLNGRHSGKHVVFLKQLQSGLLLVTGPLVINQVPLAHQKFVIATSTKVNISSVKVSKHLTDAYFKKKRLRKPKHQEGEIFETEKDKYAVTQQHKADQKFVDSQLLPMGLVTQRYRVKINGVLRSKRIFSSVKKERW</sequence>
<feature type="region of interest" description="Disordered" evidence="8">
    <location>
        <begin position="1"/>
        <end position="24"/>
    </location>
</feature>
<dbReference type="GO" id="GO:0003723">
    <property type="term" value="F:RNA binding"/>
    <property type="evidence" value="ECO:0007669"/>
    <property type="project" value="TreeGrafter"/>
</dbReference>
<comment type="similarity">
    <text evidence="1">Belongs to the eukaryotic ribosomal protein eL6 family.</text>
</comment>
<dbReference type="InterPro" id="IPR000915">
    <property type="entry name" value="60S_ribosomal_eL6"/>
</dbReference>
<dbReference type="CDD" id="cd13156">
    <property type="entry name" value="KOW_RPL6"/>
    <property type="match status" value="1"/>
</dbReference>
<name>A0A8C5WHB7_9ANUR</name>
<dbReference type="Gene3D" id="2.30.30.30">
    <property type="match status" value="1"/>
</dbReference>
<dbReference type="GO" id="GO:0003735">
    <property type="term" value="F:structural constituent of ribosome"/>
    <property type="evidence" value="ECO:0007669"/>
    <property type="project" value="InterPro"/>
</dbReference>
<organism evidence="10 11">
    <name type="scientific">Leptobrachium leishanense</name>
    <name type="common">Leishan spiny toad</name>
    <dbReference type="NCBI Taxonomy" id="445787"/>
    <lineage>
        <taxon>Eukaryota</taxon>
        <taxon>Metazoa</taxon>
        <taxon>Chordata</taxon>
        <taxon>Craniata</taxon>
        <taxon>Vertebrata</taxon>
        <taxon>Euteleostomi</taxon>
        <taxon>Amphibia</taxon>
        <taxon>Batrachia</taxon>
        <taxon>Anura</taxon>
        <taxon>Pelobatoidea</taxon>
        <taxon>Megophryidae</taxon>
        <taxon>Leptobrachium</taxon>
    </lineage>
</organism>
<protein>
    <recommendedName>
        <fullName evidence="5">Large ribosomal subunit protein eL6</fullName>
    </recommendedName>
    <alternativeName>
        <fullName evidence="6">60S ribosomal protein L6</fullName>
    </alternativeName>
</protein>
<evidence type="ECO:0000256" key="8">
    <source>
        <dbReference type="SAM" id="MobiDB-lite"/>
    </source>
</evidence>
<keyword evidence="3" id="KW-0687">Ribonucleoprotein</keyword>
<dbReference type="InterPro" id="IPR014722">
    <property type="entry name" value="Rib_uL2_dom2"/>
</dbReference>
<comment type="subunit">
    <text evidence="7">Component of the large ribosomal subunit. May bind IPO9 with low affinity.</text>
</comment>
<dbReference type="InterPro" id="IPR005568">
    <property type="entry name" value="Ribosomal_uL6_N"/>
</dbReference>
<comment type="function">
    <text evidence="4">Component of the large ribosomal subunit. The ribosome is a large ribonucleoprotein complex responsible for the synthesis of proteins in the cell.</text>
</comment>
<dbReference type="SUPFAM" id="SSF50104">
    <property type="entry name" value="Translation proteins SH3-like domain"/>
    <property type="match status" value="1"/>
</dbReference>
<dbReference type="Proteomes" id="UP000694569">
    <property type="component" value="Unplaced"/>
</dbReference>
<feature type="compositionally biased region" description="Basic residues" evidence="8">
    <location>
        <begin position="8"/>
        <end position="17"/>
    </location>
</feature>
<evidence type="ECO:0000256" key="4">
    <source>
        <dbReference type="ARBA" id="ARBA00034092"/>
    </source>
</evidence>
<dbReference type="GeneTree" id="ENSGT00390000003682"/>
<proteinExistence type="inferred from homology"/>
<dbReference type="GO" id="GO:0022625">
    <property type="term" value="C:cytosolic large ribosomal subunit"/>
    <property type="evidence" value="ECO:0007669"/>
    <property type="project" value="TreeGrafter"/>
</dbReference>
<evidence type="ECO:0000259" key="9">
    <source>
        <dbReference type="Pfam" id="PF03868"/>
    </source>
</evidence>
<evidence type="ECO:0000313" key="11">
    <source>
        <dbReference type="Proteomes" id="UP000694569"/>
    </source>
</evidence>
<dbReference type="Pfam" id="PF01159">
    <property type="entry name" value="Ribosomal_L6e"/>
    <property type="match status" value="1"/>
</dbReference>
<evidence type="ECO:0000256" key="6">
    <source>
        <dbReference type="ARBA" id="ARBA00035351"/>
    </source>
</evidence>
<reference evidence="10" key="1">
    <citation type="submission" date="2025-08" db="UniProtKB">
        <authorList>
            <consortium name="Ensembl"/>
        </authorList>
    </citation>
    <scope>IDENTIFICATION</scope>
</reference>
<evidence type="ECO:0000256" key="3">
    <source>
        <dbReference type="ARBA" id="ARBA00023274"/>
    </source>
</evidence>
<dbReference type="PANTHER" id="PTHR10715:SF0">
    <property type="entry name" value="LARGE RIBOSOMAL SUBUNIT PROTEIN EL6"/>
    <property type="match status" value="1"/>
</dbReference>
<dbReference type="GO" id="GO:0002181">
    <property type="term" value="P:cytoplasmic translation"/>
    <property type="evidence" value="ECO:0007669"/>
    <property type="project" value="TreeGrafter"/>
</dbReference>
<dbReference type="PANTHER" id="PTHR10715">
    <property type="entry name" value="60S RIBOSOMAL PROTEIN L6"/>
    <property type="match status" value="1"/>
</dbReference>
<reference evidence="10" key="2">
    <citation type="submission" date="2025-09" db="UniProtKB">
        <authorList>
            <consortium name="Ensembl"/>
        </authorList>
    </citation>
    <scope>IDENTIFICATION</scope>
</reference>
<keyword evidence="2" id="KW-0689">Ribosomal protein</keyword>
<dbReference type="InterPro" id="IPR008991">
    <property type="entry name" value="Translation_prot_SH3-like_sf"/>
</dbReference>
<dbReference type="AlphaFoldDB" id="A0A8C5WHB7"/>
<dbReference type="GO" id="GO:0000027">
    <property type="term" value="P:ribosomal large subunit assembly"/>
    <property type="evidence" value="ECO:0007669"/>
    <property type="project" value="TreeGrafter"/>
</dbReference>
<dbReference type="Ensembl" id="ENSLLET00000039595.1">
    <property type="protein sequence ID" value="ENSLLEP00000038113.1"/>
    <property type="gene ID" value="ENSLLEG00000024141.1"/>
</dbReference>
<keyword evidence="11" id="KW-1185">Reference proteome</keyword>
<feature type="domain" description="Large ribosomal subunit protein uL6 N-terminal" evidence="9">
    <location>
        <begin position="51"/>
        <end position="101"/>
    </location>
</feature>
<evidence type="ECO:0000313" key="10">
    <source>
        <dbReference type="Ensembl" id="ENSLLEP00000038113.1"/>
    </source>
</evidence>
<evidence type="ECO:0000256" key="5">
    <source>
        <dbReference type="ARBA" id="ARBA00035233"/>
    </source>
</evidence>
<accession>A0A8C5WHB7</accession>
<dbReference type="OrthoDB" id="2436667at2759"/>
<evidence type="ECO:0000256" key="1">
    <source>
        <dbReference type="ARBA" id="ARBA00010592"/>
    </source>
</evidence>
<evidence type="ECO:0000256" key="2">
    <source>
        <dbReference type="ARBA" id="ARBA00022980"/>
    </source>
</evidence>
<dbReference type="Pfam" id="PF03868">
    <property type="entry name" value="Ribosomal_L6e_N"/>
    <property type="match status" value="1"/>
</dbReference>
<dbReference type="InterPro" id="IPR041997">
    <property type="entry name" value="Ribosomal_eL6_KOW"/>
</dbReference>